<keyword evidence="3" id="KW-0418">Kinase</keyword>
<keyword evidence="4" id="KW-1185">Reference proteome</keyword>
<proteinExistence type="predicted"/>
<protein>
    <submittedName>
        <fullName evidence="3">FGGY family carbohydrate kinase</fullName>
    </submittedName>
</protein>
<sequence length="86" mass="8618">MLAIDQGTSGTKAVVVDGDGAVRAPAEAPVRPAYLPGGRAEQDPRELLGSVLAAGREAVGRRGGVRRRGSGGGGWPAKVVSAPSRS</sequence>
<evidence type="ECO:0000259" key="2">
    <source>
        <dbReference type="Pfam" id="PF00370"/>
    </source>
</evidence>
<dbReference type="InterPro" id="IPR043129">
    <property type="entry name" value="ATPase_NBD"/>
</dbReference>
<accession>A0ABV0ATX7</accession>
<evidence type="ECO:0000313" key="3">
    <source>
        <dbReference type="EMBL" id="MEN3537731.1"/>
    </source>
</evidence>
<dbReference type="RefSeq" id="WP_346227689.1">
    <property type="nucleotide sequence ID" value="NZ_JBDJAW010000018.1"/>
</dbReference>
<dbReference type="GO" id="GO:0016301">
    <property type="term" value="F:kinase activity"/>
    <property type="evidence" value="ECO:0007669"/>
    <property type="project" value="UniProtKB-KW"/>
</dbReference>
<organism evidence="3 4">
    <name type="scientific">Microbispora maris</name>
    <dbReference type="NCBI Taxonomy" id="3144104"/>
    <lineage>
        <taxon>Bacteria</taxon>
        <taxon>Bacillati</taxon>
        <taxon>Actinomycetota</taxon>
        <taxon>Actinomycetes</taxon>
        <taxon>Streptosporangiales</taxon>
        <taxon>Streptosporangiaceae</taxon>
        <taxon>Microbispora</taxon>
    </lineage>
</organism>
<dbReference type="Proteomes" id="UP001447516">
    <property type="component" value="Unassembled WGS sequence"/>
</dbReference>
<gene>
    <name evidence="3" type="ORF">AAH991_21640</name>
</gene>
<reference evidence="3 4" key="1">
    <citation type="submission" date="2024-05" db="EMBL/GenBank/DDBJ databases">
        <title>Microbispora sp.ZYX-F-249.</title>
        <authorList>
            <person name="Xie H."/>
        </authorList>
    </citation>
    <scope>NUCLEOTIDE SEQUENCE [LARGE SCALE GENOMIC DNA]</scope>
    <source>
        <strain evidence="3 4">ZYX-F-249</strain>
    </source>
</reference>
<evidence type="ECO:0000256" key="1">
    <source>
        <dbReference type="SAM" id="MobiDB-lite"/>
    </source>
</evidence>
<evidence type="ECO:0000313" key="4">
    <source>
        <dbReference type="Proteomes" id="UP001447516"/>
    </source>
</evidence>
<feature type="region of interest" description="Disordered" evidence="1">
    <location>
        <begin position="62"/>
        <end position="86"/>
    </location>
</feature>
<dbReference type="InterPro" id="IPR018484">
    <property type="entry name" value="FGGY_N"/>
</dbReference>
<comment type="caution">
    <text evidence="3">The sequence shown here is derived from an EMBL/GenBank/DDBJ whole genome shotgun (WGS) entry which is preliminary data.</text>
</comment>
<feature type="domain" description="Carbohydrate kinase FGGY N-terminal" evidence="2">
    <location>
        <begin position="1"/>
        <end position="58"/>
    </location>
</feature>
<dbReference type="EMBL" id="JBDJAW010000018">
    <property type="protein sequence ID" value="MEN3537731.1"/>
    <property type="molecule type" value="Genomic_DNA"/>
</dbReference>
<dbReference type="Gene3D" id="3.30.420.40">
    <property type="match status" value="1"/>
</dbReference>
<keyword evidence="3" id="KW-0808">Transferase</keyword>
<dbReference type="SUPFAM" id="SSF53067">
    <property type="entry name" value="Actin-like ATPase domain"/>
    <property type="match status" value="1"/>
</dbReference>
<name>A0ABV0ATX7_9ACTN</name>
<dbReference type="Pfam" id="PF00370">
    <property type="entry name" value="FGGY_N"/>
    <property type="match status" value="1"/>
</dbReference>